<keyword evidence="5" id="KW-1185">Reference proteome</keyword>
<evidence type="ECO:0000313" key="5">
    <source>
        <dbReference type="Proteomes" id="UP000285310"/>
    </source>
</evidence>
<comment type="caution">
    <text evidence="4">The sequence shown here is derived from an EMBL/GenBank/DDBJ whole genome shotgun (WGS) entry which is preliminary data.</text>
</comment>
<protein>
    <recommendedName>
        <fullName evidence="3">SH3b domain-containing protein</fullName>
    </recommendedName>
</protein>
<gene>
    <name evidence="4" type="ORF">SAJA_14440</name>
</gene>
<feature type="chain" id="PRO_5019316109" description="SH3b domain-containing protein" evidence="2">
    <location>
        <begin position="29"/>
        <end position="356"/>
    </location>
</feature>
<proteinExistence type="predicted"/>
<feature type="compositionally biased region" description="Basic and acidic residues" evidence="1">
    <location>
        <begin position="287"/>
        <end position="299"/>
    </location>
</feature>
<name>A0A423PF04_9GAMM</name>
<dbReference type="Gene3D" id="2.30.30.40">
    <property type="entry name" value="SH3 Domains"/>
    <property type="match status" value="1"/>
</dbReference>
<evidence type="ECO:0000256" key="1">
    <source>
        <dbReference type="SAM" id="MobiDB-lite"/>
    </source>
</evidence>
<evidence type="ECO:0000256" key="2">
    <source>
        <dbReference type="SAM" id="SignalP"/>
    </source>
</evidence>
<dbReference type="InterPro" id="IPR003646">
    <property type="entry name" value="SH3-like_bac-type"/>
</dbReference>
<organism evidence="4 5">
    <name type="scientific">Salinisphaera japonica YTM-1</name>
    <dbReference type="NCBI Taxonomy" id="1209778"/>
    <lineage>
        <taxon>Bacteria</taxon>
        <taxon>Pseudomonadati</taxon>
        <taxon>Pseudomonadota</taxon>
        <taxon>Gammaproteobacteria</taxon>
        <taxon>Salinisphaerales</taxon>
        <taxon>Salinisphaeraceae</taxon>
        <taxon>Salinisphaera</taxon>
    </lineage>
</organism>
<dbReference type="PROSITE" id="PS51781">
    <property type="entry name" value="SH3B"/>
    <property type="match status" value="1"/>
</dbReference>
<feature type="signal peptide" evidence="2">
    <location>
        <begin position="1"/>
        <end position="28"/>
    </location>
</feature>
<dbReference type="SMART" id="SM00287">
    <property type="entry name" value="SH3b"/>
    <property type="match status" value="1"/>
</dbReference>
<dbReference type="RefSeq" id="WP_123659332.1">
    <property type="nucleotide sequence ID" value="NZ_AYKG01000068.1"/>
</dbReference>
<dbReference type="Pfam" id="PF08239">
    <property type="entry name" value="SH3_3"/>
    <property type="match status" value="1"/>
</dbReference>
<dbReference type="AlphaFoldDB" id="A0A423PF04"/>
<dbReference type="OrthoDB" id="7059034at2"/>
<dbReference type="InParanoid" id="A0A423PF04"/>
<feature type="domain" description="SH3b" evidence="3">
    <location>
        <begin position="295"/>
        <end position="356"/>
    </location>
</feature>
<dbReference type="EMBL" id="AYKG01000068">
    <property type="protein sequence ID" value="ROO24145.1"/>
    <property type="molecule type" value="Genomic_DNA"/>
</dbReference>
<keyword evidence="2" id="KW-0732">Signal</keyword>
<dbReference type="Proteomes" id="UP000285310">
    <property type="component" value="Unassembled WGS sequence"/>
</dbReference>
<evidence type="ECO:0000259" key="3">
    <source>
        <dbReference type="PROSITE" id="PS51781"/>
    </source>
</evidence>
<evidence type="ECO:0000313" key="4">
    <source>
        <dbReference type="EMBL" id="ROO24145.1"/>
    </source>
</evidence>
<sequence length="356" mass="38626">MTTSLQVLTTRRALAACAIALSLGMAGCATGPRLVTPEPPPIPEGGPAVPSANASVLDAGQQVVASTAAGKMKIEAGPGLRRVFAWDSLRRGAIVNARSDGFANAQNPGLTFDGTPKVWEAANGVTKLRYEEGVRNYDNIDDATIWMQIRRLYFVYNDDGLVLGWNREGDALHVELWQFLINGEKPTSMPDSHSDRITRGPLVVEPQKMYPHLVFKDGHTEEYDAAARDKYNPASGAAASTCNGFQQTLNGWFGWFKQCDVPAPTDEADDTAGVAPAPAEPAPAPEPKPEPEPQNERASIKGNVVNIRSGASTNNYVKFQAKKGDGVEILKKQNDWRYVKFDDGRTGWVADFLLTQ</sequence>
<reference evidence="4 5" key="1">
    <citation type="submission" date="2013-10" db="EMBL/GenBank/DDBJ databases">
        <title>Salinisphaera japonica YTM-1 Genome Sequencing.</title>
        <authorList>
            <person name="Lai Q."/>
            <person name="Li C."/>
            <person name="Shao Z."/>
        </authorList>
    </citation>
    <scope>NUCLEOTIDE SEQUENCE [LARGE SCALE GENOMIC DNA]</scope>
    <source>
        <strain evidence="4 5">YTM-1</strain>
    </source>
</reference>
<feature type="region of interest" description="Disordered" evidence="1">
    <location>
        <begin position="264"/>
        <end position="299"/>
    </location>
</feature>
<accession>A0A423PF04</accession>